<accession>A0A183AQD8</accession>
<name>A0A183AQD8_9TREM</name>
<protein>
    <submittedName>
        <fullName evidence="2">Col_cuticle_N domain-containing protein</fullName>
    </submittedName>
</protein>
<proteinExistence type="predicted"/>
<keyword evidence="1" id="KW-0472">Membrane</keyword>
<keyword evidence="1" id="KW-1133">Transmembrane helix</keyword>
<evidence type="ECO:0000313" key="2">
    <source>
        <dbReference type="WBParaSite" id="ECPE_0000920101-mRNA-1"/>
    </source>
</evidence>
<feature type="transmembrane region" description="Helical" evidence="1">
    <location>
        <begin position="35"/>
        <end position="56"/>
    </location>
</feature>
<organism evidence="2">
    <name type="scientific">Echinostoma caproni</name>
    <dbReference type="NCBI Taxonomy" id="27848"/>
    <lineage>
        <taxon>Eukaryota</taxon>
        <taxon>Metazoa</taxon>
        <taxon>Spiralia</taxon>
        <taxon>Lophotrochozoa</taxon>
        <taxon>Platyhelminthes</taxon>
        <taxon>Trematoda</taxon>
        <taxon>Digenea</taxon>
        <taxon>Plagiorchiida</taxon>
        <taxon>Echinostomata</taxon>
        <taxon>Echinostomatoidea</taxon>
        <taxon>Echinostomatidae</taxon>
        <taxon>Echinostoma</taxon>
    </lineage>
</organism>
<evidence type="ECO:0000256" key="1">
    <source>
        <dbReference type="SAM" id="Phobius"/>
    </source>
</evidence>
<sequence>LPKPITINVPCTEAIAEAAVSYEHKAADVFKMKKISVLPIISTFVVCAMFGILTVLQYQVQKIQEAPTDVMDSVTSETW</sequence>
<dbReference type="AlphaFoldDB" id="A0A183AQD8"/>
<reference evidence="2" key="1">
    <citation type="submission" date="2016-06" db="UniProtKB">
        <authorList>
            <consortium name="WormBaseParasite"/>
        </authorList>
    </citation>
    <scope>IDENTIFICATION</scope>
</reference>
<dbReference type="WBParaSite" id="ECPE_0000920101-mRNA-1">
    <property type="protein sequence ID" value="ECPE_0000920101-mRNA-1"/>
    <property type="gene ID" value="ECPE_0000920101"/>
</dbReference>
<keyword evidence="1" id="KW-0812">Transmembrane</keyword>